<feature type="compositionally biased region" description="Basic and acidic residues" evidence="1">
    <location>
        <begin position="385"/>
        <end position="394"/>
    </location>
</feature>
<feature type="compositionally biased region" description="Basic residues" evidence="1">
    <location>
        <begin position="642"/>
        <end position="659"/>
    </location>
</feature>
<feature type="compositionally biased region" description="Acidic residues" evidence="1">
    <location>
        <begin position="400"/>
        <end position="416"/>
    </location>
</feature>
<feature type="region of interest" description="Disordered" evidence="1">
    <location>
        <begin position="162"/>
        <end position="191"/>
    </location>
</feature>
<feature type="compositionally biased region" description="Basic residues" evidence="1">
    <location>
        <begin position="572"/>
        <end position="581"/>
    </location>
</feature>
<accession>A0A448YWX2</accession>
<evidence type="ECO:0000313" key="2">
    <source>
        <dbReference type="EMBL" id="VEU34246.1"/>
    </source>
</evidence>
<dbReference type="Proteomes" id="UP000291116">
    <property type="component" value="Unassembled WGS sequence"/>
</dbReference>
<feature type="compositionally biased region" description="Basic residues" evidence="1">
    <location>
        <begin position="502"/>
        <end position="512"/>
    </location>
</feature>
<feature type="compositionally biased region" description="Acidic residues" evidence="1">
    <location>
        <begin position="466"/>
        <end position="475"/>
    </location>
</feature>
<sequence>MVPSSTTKKKSVATKRNKNFKSTTSLTSKAKSKRVTKAKQGNASSSSLLSNRKQKPSLAATKAATKPTVLTPNWPVTSQAPRFPAEASALRPGSLLRNNCSGSDIQLARSACAPVNFEKGKGKFLLVFPGNFSFGGSKPNDEANRDNPQPSGALVATALGEDDSDKSCHAGDQGHPTPAKTTAKKAGLPSNGTVTATPTMGRIEGLRTSTPSFRIPFPHLKKSLVFPGKNIPTTSKYLSLSCSNKKKGTVQCKNIFSSAIVFGIPKWESSLVTEKEISISYPSASLSASVNDSNGESDEKKNDSETLPNFSHYGGSERTIDGAARSRSNVTKKNKNTSRSDSQMNRIPIWSNHRDIDDNSNNKQHSAFDFSRMPKSEVKAPLPKSKRETTKYHDSSSGNDDNDDSSNGTIDDDDSDASFRIGTPKRRKTIISSSTTTTDFSNVSATKTRSAPRRQASEKKKRYVEQQEETSDDDGESLHDEESPSNSVSEDDEDQAVDNKKSTTKKHKKNTHAAHSSSRQQKIVKNQAKGAGEKSVIKKDIIDVDNGGDDWSASDSSFASVGDKDTSESIVRRTRARRITRVTKQTSYKEINESDSEENDDDDNSESEEMKKNSSSKAKGSDPDKERQDKTKRCSASTAPRGRPKSHKKNASSGKRKPSPSRLRAAASRSKRQSIQETTNSSNGVGSNGAKLITQSPSSFSSPTVGAKSPFRRRHKKSSPAKKARINVLDLTEDDAFDFG</sequence>
<dbReference type="OrthoDB" id="49501at2759"/>
<feature type="compositionally biased region" description="Basic and acidic residues" evidence="1">
    <location>
        <begin position="562"/>
        <end position="571"/>
    </location>
</feature>
<reference evidence="2 3" key="1">
    <citation type="submission" date="2019-01" db="EMBL/GenBank/DDBJ databases">
        <authorList>
            <person name="Ferrante I. M."/>
        </authorList>
    </citation>
    <scope>NUCLEOTIDE SEQUENCE [LARGE SCALE GENOMIC DNA]</scope>
    <source>
        <strain evidence="2 3">B856</strain>
    </source>
</reference>
<feature type="compositionally biased region" description="Polar residues" evidence="1">
    <location>
        <begin position="439"/>
        <end position="449"/>
    </location>
</feature>
<feature type="region of interest" description="Disordered" evidence="1">
    <location>
        <begin position="1"/>
        <end position="77"/>
    </location>
</feature>
<feature type="compositionally biased region" description="Basic and acidic residues" evidence="1">
    <location>
        <begin position="531"/>
        <end position="542"/>
    </location>
</feature>
<feature type="compositionally biased region" description="Polar residues" evidence="1">
    <location>
        <begin position="68"/>
        <end position="77"/>
    </location>
</feature>
<feature type="compositionally biased region" description="Basic residues" evidence="1">
    <location>
        <begin position="710"/>
        <end position="725"/>
    </location>
</feature>
<evidence type="ECO:0000256" key="1">
    <source>
        <dbReference type="SAM" id="MobiDB-lite"/>
    </source>
</evidence>
<organism evidence="2 3">
    <name type="scientific">Pseudo-nitzschia multistriata</name>
    <dbReference type="NCBI Taxonomy" id="183589"/>
    <lineage>
        <taxon>Eukaryota</taxon>
        <taxon>Sar</taxon>
        <taxon>Stramenopiles</taxon>
        <taxon>Ochrophyta</taxon>
        <taxon>Bacillariophyta</taxon>
        <taxon>Bacillariophyceae</taxon>
        <taxon>Bacillariophycidae</taxon>
        <taxon>Bacillariales</taxon>
        <taxon>Bacillariaceae</taxon>
        <taxon>Pseudo-nitzschia</taxon>
    </lineage>
</organism>
<proteinExistence type="predicted"/>
<feature type="compositionally biased region" description="Basic residues" evidence="1">
    <location>
        <begin position="7"/>
        <end position="19"/>
    </location>
</feature>
<feature type="compositionally biased region" description="Acidic residues" evidence="1">
    <location>
        <begin position="593"/>
        <end position="607"/>
    </location>
</feature>
<name>A0A448YWX2_9STRA</name>
<feature type="compositionally biased region" description="Polar residues" evidence="1">
    <location>
        <begin position="693"/>
        <end position="704"/>
    </location>
</feature>
<keyword evidence="3" id="KW-1185">Reference proteome</keyword>
<feature type="compositionally biased region" description="Polar residues" evidence="1">
    <location>
        <begin position="39"/>
        <end position="51"/>
    </location>
</feature>
<feature type="compositionally biased region" description="Basic and acidic residues" evidence="1">
    <location>
        <begin position="619"/>
        <end position="632"/>
    </location>
</feature>
<feature type="region of interest" description="Disordered" evidence="1">
    <location>
        <begin position="284"/>
        <end position="726"/>
    </location>
</feature>
<dbReference type="EMBL" id="CAACVS010000022">
    <property type="protein sequence ID" value="VEU34246.1"/>
    <property type="molecule type" value="Genomic_DNA"/>
</dbReference>
<feature type="compositionally biased region" description="Low complexity" evidence="1">
    <location>
        <begin position="549"/>
        <end position="561"/>
    </location>
</feature>
<protein>
    <submittedName>
        <fullName evidence="2">Uncharacterized protein</fullName>
    </submittedName>
</protein>
<feature type="compositionally biased region" description="Polar residues" evidence="1">
    <location>
        <begin position="675"/>
        <end position="685"/>
    </location>
</feature>
<dbReference type="AlphaFoldDB" id="A0A448YWX2"/>
<gene>
    <name evidence="2" type="ORF">PSNMU_V1.4_AUG-EV-PASAV3_0009470</name>
</gene>
<evidence type="ECO:0000313" key="3">
    <source>
        <dbReference type="Proteomes" id="UP000291116"/>
    </source>
</evidence>